<dbReference type="EMBL" id="JXQQ01000038">
    <property type="protein sequence ID" value="KIQ30917.1"/>
    <property type="molecule type" value="Genomic_DNA"/>
</dbReference>
<gene>
    <name evidence="1" type="ORF">RT97_17165</name>
</gene>
<sequence length="59" mass="6238">MPVPAFGAEQTFDDNMAIVMRKAATNVRVEVVPGAGHWLMKESPAATAGPADRFLAAPQ</sequence>
<dbReference type="Proteomes" id="UP000032067">
    <property type="component" value="Unassembled WGS sequence"/>
</dbReference>
<protein>
    <recommendedName>
        <fullName evidence="3">Alpha/beta hydrolase</fullName>
    </recommendedName>
</protein>
<reference evidence="1 2" key="1">
    <citation type="submission" date="2014-12" db="EMBL/GenBank/DDBJ databases">
        <title>16Stimator: statistical estimation of ribosomal gene copy numbers from draft genome assemblies.</title>
        <authorList>
            <person name="Perisin M.A."/>
            <person name="Vetter M."/>
            <person name="Gilbert J.A."/>
            <person name="Bergelson J."/>
        </authorList>
    </citation>
    <scope>NUCLEOTIDE SEQUENCE [LARGE SCALE GENOMIC DNA]</scope>
    <source>
        <strain evidence="1 2">MEDvA23</strain>
    </source>
</reference>
<comment type="caution">
    <text evidence="1">The sequence shown here is derived from an EMBL/GenBank/DDBJ whole genome shotgun (WGS) entry which is preliminary data.</text>
</comment>
<evidence type="ECO:0008006" key="3">
    <source>
        <dbReference type="Google" id="ProtNLM"/>
    </source>
</evidence>
<proteinExistence type="predicted"/>
<evidence type="ECO:0000313" key="1">
    <source>
        <dbReference type="EMBL" id="KIQ30917.1"/>
    </source>
</evidence>
<evidence type="ECO:0000313" key="2">
    <source>
        <dbReference type="Proteomes" id="UP000032067"/>
    </source>
</evidence>
<dbReference type="SUPFAM" id="SSF53474">
    <property type="entry name" value="alpha/beta-Hydrolases"/>
    <property type="match status" value="1"/>
</dbReference>
<dbReference type="OrthoDB" id="9808398at2"/>
<accession>A0A0D0KXJ3</accession>
<dbReference type="RefSeq" id="WP_042580000.1">
    <property type="nucleotide sequence ID" value="NZ_JXQQ01000038.1"/>
</dbReference>
<dbReference type="AlphaFoldDB" id="A0A0D0KXJ3"/>
<organism evidence="1 2">
    <name type="scientific">Variovorax paradoxus</name>
    <dbReference type="NCBI Taxonomy" id="34073"/>
    <lineage>
        <taxon>Bacteria</taxon>
        <taxon>Pseudomonadati</taxon>
        <taxon>Pseudomonadota</taxon>
        <taxon>Betaproteobacteria</taxon>
        <taxon>Burkholderiales</taxon>
        <taxon>Comamonadaceae</taxon>
        <taxon>Variovorax</taxon>
    </lineage>
</organism>
<dbReference type="Gene3D" id="3.40.50.1820">
    <property type="entry name" value="alpha/beta hydrolase"/>
    <property type="match status" value="1"/>
</dbReference>
<name>A0A0D0KXJ3_VARPD</name>
<dbReference type="InterPro" id="IPR029058">
    <property type="entry name" value="AB_hydrolase_fold"/>
</dbReference>